<sequence>MRADTSLQVNKARSRAQLDRKSPSTGGIPEACSAPACSATNTANASRTSPVTGSLSVDITAAEITHVEGSVETRKWDSYGSNALWGSKTSSVCVREGTATDQEPMSNTSLPAAAAMRSTGEEEEEQRAGGDSTPSGMLVLRLSPPPHVGLGVMIWM</sequence>
<gene>
    <name evidence="2" type="ORF">EYF80_067952</name>
</gene>
<feature type="compositionally biased region" description="Polar residues" evidence="1">
    <location>
        <begin position="1"/>
        <end position="11"/>
    </location>
</feature>
<protein>
    <submittedName>
        <fullName evidence="2">Uncharacterized protein</fullName>
    </submittedName>
</protein>
<dbReference type="Proteomes" id="UP000314294">
    <property type="component" value="Unassembled WGS sequence"/>
</dbReference>
<organism evidence="2 3">
    <name type="scientific">Liparis tanakae</name>
    <name type="common">Tanaka's snailfish</name>
    <dbReference type="NCBI Taxonomy" id="230148"/>
    <lineage>
        <taxon>Eukaryota</taxon>
        <taxon>Metazoa</taxon>
        <taxon>Chordata</taxon>
        <taxon>Craniata</taxon>
        <taxon>Vertebrata</taxon>
        <taxon>Euteleostomi</taxon>
        <taxon>Actinopterygii</taxon>
        <taxon>Neopterygii</taxon>
        <taxon>Teleostei</taxon>
        <taxon>Neoteleostei</taxon>
        <taxon>Acanthomorphata</taxon>
        <taxon>Eupercaria</taxon>
        <taxon>Perciformes</taxon>
        <taxon>Cottioidei</taxon>
        <taxon>Cottales</taxon>
        <taxon>Liparidae</taxon>
        <taxon>Liparis</taxon>
    </lineage>
</organism>
<evidence type="ECO:0000313" key="3">
    <source>
        <dbReference type="Proteomes" id="UP000314294"/>
    </source>
</evidence>
<dbReference type="EMBL" id="SRLO01025093">
    <property type="protein sequence ID" value="TNN21935.1"/>
    <property type="molecule type" value="Genomic_DNA"/>
</dbReference>
<keyword evidence="3" id="KW-1185">Reference proteome</keyword>
<comment type="caution">
    <text evidence="2">The sequence shown here is derived from an EMBL/GenBank/DDBJ whole genome shotgun (WGS) entry which is preliminary data.</text>
</comment>
<feature type="region of interest" description="Disordered" evidence="1">
    <location>
        <begin position="97"/>
        <end position="140"/>
    </location>
</feature>
<evidence type="ECO:0000313" key="2">
    <source>
        <dbReference type="EMBL" id="TNN21935.1"/>
    </source>
</evidence>
<reference evidence="2 3" key="1">
    <citation type="submission" date="2019-03" db="EMBL/GenBank/DDBJ databases">
        <title>First draft genome of Liparis tanakae, snailfish: a comprehensive survey of snailfish specific genes.</title>
        <authorList>
            <person name="Kim W."/>
            <person name="Song I."/>
            <person name="Jeong J.-H."/>
            <person name="Kim D."/>
            <person name="Kim S."/>
            <person name="Ryu S."/>
            <person name="Song J.Y."/>
            <person name="Lee S.K."/>
        </authorList>
    </citation>
    <scope>NUCLEOTIDE SEQUENCE [LARGE SCALE GENOMIC DNA]</scope>
    <source>
        <tissue evidence="2">Muscle</tissue>
    </source>
</reference>
<proteinExistence type="predicted"/>
<feature type="compositionally biased region" description="Polar residues" evidence="1">
    <location>
        <begin position="99"/>
        <end position="110"/>
    </location>
</feature>
<evidence type="ECO:0000256" key="1">
    <source>
        <dbReference type="SAM" id="MobiDB-lite"/>
    </source>
</evidence>
<accession>A0A4Z2DZI2</accession>
<feature type="compositionally biased region" description="Polar residues" evidence="1">
    <location>
        <begin position="38"/>
        <end position="52"/>
    </location>
</feature>
<feature type="region of interest" description="Disordered" evidence="1">
    <location>
        <begin position="1"/>
        <end position="52"/>
    </location>
</feature>
<dbReference type="AlphaFoldDB" id="A0A4Z2DZI2"/>
<name>A0A4Z2DZI2_9TELE</name>